<evidence type="ECO:0000313" key="2">
    <source>
        <dbReference type="Proteomes" id="UP000233837"/>
    </source>
</evidence>
<proteinExistence type="predicted"/>
<reference evidence="1 2" key="2">
    <citation type="journal article" date="2017" name="Nature">
        <title>The Apostasia genome and the evolution of orchids.</title>
        <authorList>
            <person name="Zhang G.Q."/>
            <person name="Liu K.W."/>
            <person name="Li Z."/>
            <person name="Lohaus R."/>
            <person name="Hsiao Y.Y."/>
            <person name="Niu S.C."/>
            <person name="Wang J.Y."/>
            <person name="Lin Y.C."/>
            <person name="Xu Q."/>
            <person name="Chen L.J."/>
            <person name="Yoshida K."/>
            <person name="Fujiwara S."/>
            <person name="Wang Z.W."/>
            <person name="Zhang Y.Q."/>
            <person name="Mitsuda N."/>
            <person name="Wang M."/>
            <person name="Liu G.H."/>
            <person name="Pecoraro L."/>
            <person name="Huang H.X."/>
            <person name="Xiao X.J."/>
            <person name="Lin M."/>
            <person name="Wu X.Y."/>
            <person name="Wu W.L."/>
            <person name="Chen Y.Y."/>
            <person name="Chang S.B."/>
            <person name="Sakamoto S."/>
            <person name="Ohme-Takagi M."/>
            <person name="Yagi M."/>
            <person name="Zeng S.J."/>
            <person name="Shen C.Y."/>
            <person name="Yeh C.M."/>
            <person name="Luo Y.B."/>
            <person name="Tsai W.C."/>
            <person name="Van de Peer Y."/>
            <person name="Liu Z.J."/>
        </authorList>
    </citation>
    <scope>NUCLEOTIDE SEQUENCE [LARGE SCALE GENOMIC DNA]</scope>
    <source>
        <tissue evidence="1">The whole plant</tissue>
    </source>
</reference>
<organism evidence="1 2">
    <name type="scientific">Dendrobium catenatum</name>
    <dbReference type="NCBI Taxonomy" id="906689"/>
    <lineage>
        <taxon>Eukaryota</taxon>
        <taxon>Viridiplantae</taxon>
        <taxon>Streptophyta</taxon>
        <taxon>Embryophyta</taxon>
        <taxon>Tracheophyta</taxon>
        <taxon>Spermatophyta</taxon>
        <taxon>Magnoliopsida</taxon>
        <taxon>Liliopsida</taxon>
        <taxon>Asparagales</taxon>
        <taxon>Orchidaceae</taxon>
        <taxon>Epidendroideae</taxon>
        <taxon>Malaxideae</taxon>
        <taxon>Dendrobiinae</taxon>
        <taxon>Dendrobium</taxon>
    </lineage>
</organism>
<dbReference type="Proteomes" id="UP000233837">
    <property type="component" value="Unassembled WGS sequence"/>
</dbReference>
<keyword evidence="2" id="KW-1185">Reference proteome</keyword>
<name>A0A2I0WBR5_9ASPA</name>
<reference evidence="1 2" key="1">
    <citation type="journal article" date="2016" name="Sci. Rep.">
        <title>The Dendrobium catenatum Lindl. genome sequence provides insights into polysaccharide synthase, floral development and adaptive evolution.</title>
        <authorList>
            <person name="Zhang G.Q."/>
            <person name="Xu Q."/>
            <person name="Bian C."/>
            <person name="Tsai W.C."/>
            <person name="Yeh C.M."/>
            <person name="Liu K.W."/>
            <person name="Yoshida K."/>
            <person name="Zhang L.S."/>
            <person name="Chang S.B."/>
            <person name="Chen F."/>
            <person name="Shi Y."/>
            <person name="Su Y.Y."/>
            <person name="Zhang Y.Q."/>
            <person name="Chen L.J."/>
            <person name="Yin Y."/>
            <person name="Lin M."/>
            <person name="Huang H."/>
            <person name="Deng H."/>
            <person name="Wang Z.W."/>
            <person name="Zhu S.L."/>
            <person name="Zhao X."/>
            <person name="Deng C."/>
            <person name="Niu S.C."/>
            <person name="Huang J."/>
            <person name="Wang M."/>
            <person name="Liu G.H."/>
            <person name="Yang H.J."/>
            <person name="Xiao X.J."/>
            <person name="Hsiao Y.Y."/>
            <person name="Wu W.L."/>
            <person name="Chen Y.Y."/>
            <person name="Mitsuda N."/>
            <person name="Ohme-Takagi M."/>
            <person name="Luo Y.B."/>
            <person name="Van de Peer Y."/>
            <person name="Liu Z.J."/>
        </authorList>
    </citation>
    <scope>NUCLEOTIDE SEQUENCE [LARGE SCALE GENOMIC DNA]</scope>
    <source>
        <tissue evidence="1">The whole plant</tissue>
    </source>
</reference>
<accession>A0A2I0WBR5</accession>
<evidence type="ECO:0000313" key="1">
    <source>
        <dbReference type="EMBL" id="PKU73093.1"/>
    </source>
</evidence>
<dbReference type="AlphaFoldDB" id="A0A2I0WBR5"/>
<protein>
    <submittedName>
        <fullName evidence="1">Uncharacterized protein</fullName>
    </submittedName>
</protein>
<sequence length="199" mass="22638">MEVQGIAIVEQRCSDKALAVAARRRCNIDGWAYMQDQWPGGEGSPGLELWDYSSPRALMSFYPEISRHGFLQILRQFTLPLRHDKPARSRNCGRGHRFRSQHRARALPNRRPEVQLSLGEEAEIGRLRQAGGAATQLQTPDTRFPSRFRSRWSDLNSTNLISLDSEMPRVISSRRFELSSSGRCRITKSISPEVASELE</sequence>
<gene>
    <name evidence="1" type="ORF">MA16_Dca016160</name>
</gene>
<dbReference type="EMBL" id="KZ502784">
    <property type="protein sequence ID" value="PKU73093.1"/>
    <property type="molecule type" value="Genomic_DNA"/>
</dbReference>